<dbReference type="EMBL" id="JAGSPA010000001">
    <property type="protein sequence ID" value="MBV7256058.1"/>
    <property type="molecule type" value="Genomic_DNA"/>
</dbReference>
<evidence type="ECO:0000313" key="1">
    <source>
        <dbReference type="EMBL" id="MBV7256058.1"/>
    </source>
</evidence>
<reference evidence="1 2" key="1">
    <citation type="submission" date="2021-04" db="EMBL/GenBank/DDBJ databases">
        <authorList>
            <person name="Pira H."/>
            <person name="Risdian C."/>
            <person name="Wink J."/>
        </authorList>
    </citation>
    <scope>NUCLEOTIDE SEQUENCE [LARGE SCALE GENOMIC DNA]</scope>
    <source>
        <strain evidence="1 2">WHA3</strain>
    </source>
</reference>
<comment type="caution">
    <text evidence="1">The sequence shown here is derived from an EMBL/GenBank/DDBJ whole genome shotgun (WGS) entry which is preliminary data.</text>
</comment>
<keyword evidence="2" id="KW-1185">Reference proteome</keyword>
<organism evidence="1 2">
    <name type="scientific">Pacificimonas pallii</name>
    <dbReference type="NCBI Taxonomy" id="2827236"/>
    <lineage>
        <taxon>Bacteria</taxon>
        <taxon>Pseudomonadati</taxon>
        <taxon>Pseudomonadota</taxon>
        <taxon>Alphaproteobacteria</taxon>
        <taxon>Sphingomonadales</taxon>
        <taxon>Sphingosinicellaceae</taxon>
        <taxon>Pacificimonas</taxon>
    </lineage>
</organism>
<accession>A0ABS6SCA8</accession>
<name>A0ABS6SCA8_9SPHN</name>
<proteinExistence type="predicted"/>
<sequence>MTDIAGAAIQRANDQVYLPEMRSLRQSAQNGHGRNARTLRRCYADRGGLNDQHCLRIDTQHIPIIRTGIGCRFLRFTSSRETIWPNTDMGTAPPAACKTASIFIRPVIATSPSFIASKPKLGISIPV</sequence>
<evidence type="ECO:0000313" key="2">
    <source>
        <dbReference type="Proteomes" id="UP000722336"/>
    </source>
</evidence>
<dbReference type="RefSeq" id="WP_218444491.1">
    <property type="nucleotide sequence ID" value="NZ_JAGSPA010000001.1"/>
</dbReference>
<dbReference type="Proteomes" id="UP000722336">
    <property type="component" value="Unassembled WGS sequence"/>
</dbReference>
<protein>
    <submittedName>
        <fullName evidence="1">Uncharacterized protein</fullName>
    </submittedName>
</protein>
<gene>
    <name evidence="1" type="ORF">KCG44_04585</name>
</gene>